<dbReference type="FunFam" id="3.30.70.270:FF:000020">
    <property type="entry name" value="Transposon Tf2-6 polyprotein-like Protein"/>
    <property type="match status" value="1"/>
</dbReference>
<reference evidence="3" key="1">
    <citation type="journal article" date="2023" name="Science">
        <title>Genome structures resolve the early diversification of teleost fishes.</title>
        <authorList>
            <person name="Parey E."/>
            <person name="Louis A."/>
            <person name="Montfort J."/>
            <person name="Bouchez O."/>
            <person name="Roques C."/>
            <person name="Iampietro C."/>
            <person name="Lluch J."/>
            <person name="Castinel A."/>
            <person name="Donnadieu C."/>
            <person name="Desvignes T."/>
            <person name="Floi Bucao C."/>
            <person name="Jouanno E."/>
            <person name="Wen M."/>
            <person name="Mejri S."/>
            <person name="Dirks R."/>
            <person name="Jansen H."/>
            <person name="Henkel C."/>
            <person name="Chen W.J."/>
            <person name="Zahm M."/>
            <person name="Cabau C."/>
            <person name="Klopp C."/>
            <person name="Thompson A.W."/>
            <person name="Robinson-Rechavi M."/>
            <person name="Braasch I."/>
            <person name="Lecointre G."/>
            <person name="Bobe J."/>
            <person name="Postlethwait J.H."/>
            <person name="Berthelot C."/>
            <person name="Roest Crollius H."/>
            <person name="Guiguen Y."/>
        </authorList>
    </citation>
    <scope>NUCLEOTIDE SEQUENCE</scope>
    <source>
        <strain evidence="3">NC1722</strain>
    </source>
</reference>
<dbReference type="Proteomes" id="UP001221898">
    <property type="component" value="Unassembled WGS sequence"/>
</dbReference>
<evidence type="ECO:0000256" key="1">
    <source>
        <dbReference type="ARBA" id="ARBA00023268"/>
    </source>
</evidence>
<dbReference type="PANTHER" id="PTHR37984:SF5">
    <property type="entry name" value="PROTEIN NYNRIN-LIKE"/>
    <property type="match status" value="1"/>
</dbReference>
<dbReference type="EMBL" id="JAINUG010000126">
    <property type="protein sequence ID" value="KAJ8394432.1"/>
    <property type="molecule type" value="Genomic_DNA"/>
</dbReference>
<dbReference type="InterPro" id="IPR043502">
    <property type="entry name" value="DNA/RNA_pol_sf"/>
</dbReference>
<evidence type="ECO:0000259" key="2">
    <source>
        <dbReference type="Pfam" id="PF17919"/>
    </source>
</evidence>
<sequence>MILTQTSPGLKLNRKKCYFSKPEVQYFGHIIGKDGLKPDKSKVDAILEMASPTNVMELWQILGMVNYLGKFLPGLSSELYPVTDLLKKDTVCVWAEPQQQAFNKVKTMLSMAPALAYYVVTKVTVVSADASSFGLGTALLQVHDSKLRPVAFGSRTLTDAERRAPLRCQRLLMRLMRFNVRAVHVPGKQLVLADTLSRNPLQNSGSSETEAEVQAYVEAVMTSRPVSKTKLDTIREATHADTDMQMPKMACSCTETGLQFPPHCGKRF</sequence>
<dbReference type="Gene3D" id="3.30.70.270">
    <property type="match status" value="2"/>
</dbReference>
<name>A0AAD7S2A5_9TELE</name>
<evidence type="ECO:0000313" key="4">
    <source>
        <dbReference type="Proteomes" id="UP001221898"/>
    </source>
</evidence>
<keyword evidence="1" id="KW-0511">Multifunctional enzyme</keyword>
<dbReference type="GO" id="GO:0003824">
    <property type="term" value="F:catalytic activity"/>
    <property type="evidence" value="ECO:0007669"/>
    <property type="project" value="UniProtKB-KW"/>
</dbReference>
<accession>A0AAD7S2A5</accession>
<proteinExistence type="predicted"/>
<dbReference type="InterPro" id="IPR041577">
    <property type="entry name" value="RT_RNaseH_2"/>
</dbReference>
<dbReference type="SUPFAM" id="SSF56672">
    <property type="entry name" value="DNA/RNA polymerases"/>
    <property type="match status" value="1"/>
</dbReference>
<comment type="caution">
    <text evidence="3">The sequence shown here is derived from an EMBL/GenBank/DDBJ whole genome shotgun (WGS) entry which is preliminary data.</text>
</comment>
<protein>
    <recommendedName>
        <fullName evidence="2">Reverse transcriptase/retrotransposon-derived protein RNase H-like domain-containing protein</fullName>
    </recommendedName>
</protein>
<organism evidence="3 4">
    <name type="scientific">Aldrovandia affinis</name>
    <dbReference type="NCBI Taxonomy" id="143900"/>
    <lineage>
        <taxon>Eukaryota</taxon>
        <taxon>Metazoa</taxon>
        <taxon>Chordata</taxon>
        <taxon>Craniata</taxon>
        <taxon>Vertebrata</taxon>
        <taxon>Euteleostomi</taxon>
        <taxon>Actinopterygii</taxon>
        <taxon>Neopterygii</taxon>
        <taxon>Teleostei</taxon>
        <taxon>Notacanthiformes</taxon>
        <taxon>Halosauridae</taxon>
        <taxon>Aldrovandia</taxon>
    </lineage>
</organism>
<evidence type="ECO:0000313" key="3">
    <source>
        <dbReference type="EMBL" id="KAJ8394432.1"/>
    </source>
</evidence>
<gene>
    <name evidence="3" type="ORF">AAFF_G00046430</name>
</gene>
<dbReference type="PANTHER" id="PTHR37984">
    <property type="entry name" value="PROTEIN CBG26694"/>
    <property type="match status" value="1"/>
</dbReference>
<feature type="domain" description="Reverse transcriptase/retrotransposon-derived protein RNase H-like" evidence="2">
    <location>
        <begin position="94"/>
        <end position="165"/>
    </location>
</feature>
<dbReference type="InterPro" id="IPR043128">
    <property type="entry name" value="Rev_trsase/Diguanyl_cyclase"/>
</dbReference>
<keyword evidence="4" id="KW-1185">Reference proteome</keyword>
<dbReference type="Pfam" id="PF17919">
    <property type="entry name" value="RT_RNaseH_2"/>
    <property type="match status" value="1"/>
</dbReference>
<dbReference type="AlphaFoldDB" id="A0AAD7S2A5"/>
<dbReference type="InterPro" id="IPR050951">
    <property type="entry name" value="Retrovirus_Pol_polyprotein"/>
</dbReference>